<keyword evidence="2 5" id="KW-0547">Nucleotide-binding</keyword>
<feature type="compositionally biased region" description="Low complexity" evidence="6">
    <location>
        <begin position="366"/>
        <end position="378"/>
    </location>
</feature>
<evidence type="ECO:0000259" key="7">
    <source>
        <dbReference type="PROSITE" id="PS50011"/>
    </source>
</evidence>
<keyword evidence="4 5" id="KW-0067">ATP-binding</keyword>
<dbReference type="InterPro" id="IPR011009">
    <property type="entry name" value="Kinase-like_dom_sf"/>
</dbReference>
<accession>A0ABW7QVQ3</accession>
<dbReference type="SMART" id="SM00564">
    <property type="entry name" value="PQQ"/>
    <property type="match status" value="4"/>
</dbReference>
<feature type="domain" description="Protein kinase" evidence="7">
    <location>
        <begin position="16"/>
        <end position="288"/>
    </location>
</feature>
<dbReference type="PROSITE" id="PS50011">
    <property type="entry name" value="PROTEIN_KINASE_DOM"/>
    <property type="match status" value="1"/>
</dbReference>
<dbReference type="InterPro" id="IPR018391">
    <property type="entry name" value="PQQ_b-propeller_rpt"/>
</dbReference>
<evidence type="ECO:0000256" key="1">
    <source>
        <dbReference type="ARBA" id="ARBA00022679"/>
    </source>
</evidence>
<sequence>MLTPLPPGHARRIGPYRLLAGIGAGGMGDVYLARAEYGTSRQLVAVKAVRQDLGASQDDAFRVRFRREMAAARAVTGPYTAALLDGDADAELPWLATEYVPGPSLADTVARRGPLPAAAVRALGAGLARALAAVHAAEVLHRDLKPGNVLLTPQGPRLIDFGIARAFEATTLTATGMIVGTPGFMAPEQIEGSHAVVPASDVFSLGAVLCHAATGRGPFDDPEFASVVFRISQGDADLSGVPDELRGIVAECLAVDPARRPAPAALAERLSGNGSGGSSSGSAADPFPWPSDVLSLFAEYRSAAAAYEPPGEAAPPPPMAPPAAPGAFGPAPVLERRRLPWIVASAAAAAVVAVAAVVLPDALADGPAGAPPSKAASPRPDRGSPAAGTVTAYGNQGHSGEFGTSAVREAALPEGWQPWSRKKPKGVDSMGKGCVIARSTLVCRDGWGAATALDTATGRDRWRAPGFRGTPTGVQEIPPGTDGERVFVPSELGVIGLDLSTGDELWRHKAPGYAGVVSVTYAQGVLYTAEFNGRAAPDPYTTVLRARRASTGGQLWEARIDGRVRGTLLAQGNRLYAALEAGGVIALSARTGDEKARVPKPACGDLIGYGGAVLCWSVERAGVSVLDGGTLALRRTIGGAKQPDVAPVVGERGVLVIANTDEDAALPDRLTAYDWKSGKELWDLPARGTPSALGLAGDRLLYAGFYEIRTVPLDGDAENITQRTVPTTETKTIDGLRDTLSVPLYLGGAIFAENIEGRLVSGRAL</sequence>
<proteinExistence type="predicted"/>
<dbReference type="Proteomes" id="UP001610818">
    <property type="component" value="Unassembled WGS sequence"/>
</dbReference>
<evidence type="ECO:0000256" key="3">
    <source>
        <dbReference type="ARBA" id="ARBA00022777"/>
    </source>
</evidence>
<dbReference type="Gene3D" id="2.130.10.10">
    <property type="entry name" value="YVTN repeat-like/Quinoprotein amine dehydrogenase"/>
    <property type="match status" value="1"/>
</dbReference>
<keyword evidence="9" id="KW-1185">Reference proteome</keyword>
<dbReference type="InterPro" id="IPR017441">
    <property type="entry name" value="Protein_kinase_ATP_BS"/>
</dbReference>
<dbReference type="Gene3D" id="2.40.10.480">
    <property type="match status" value="2"/>
</dbReference>
<dbReference type="Gene3D" id="1.10.510.10">
    <property type="entry name" value="Transferase(Phosphotransferase) domain 1"/>
    <property type="match status" value="1"/>
</dbReference>
<dbReference type="CDD" id="cd14014">
    <property type="entry name" value="STKc_PknB_like"/>
    <property type="match status" value="1"/>
</dbReference>
<dbReference type="InterPro" id="IPR015943">
    <property type="entry name" value="WD40/YVTN_repeat-like_dom_sf"/>
</dbReference>
<dbReference type="InterPro" id="IPR008271">
    <property type="entry name" value="Ser/Thr_kinase_AS"/>
</dbReference>
<protein>
    <submittedName>
        <fullName evidence="8">Protein kinase</fullName>
    </submittedName>
</protein>
<evidence type="ECO:0000256" key="4">
    <source>
        <dbReference type="ARBA" id="ARBA00022840"/>
    </source>
</evidence>
<dbReference type="PROSITE" id="PS00107">
    <property type="entry name" value="PROTEIN_KINASE_ATP"/>
    <property type="match status" value="1"/>
</dbReference>
<dbReference type="SMART" id="SM00220">
    <property type="entry name" value="S_TKc"/>
    <property type="match status" value="1"/>
</dbReference>
<feature type="binding site" evidence="5">
    <location>
        <position position="47"/>
    </location>
    <ligand>
        <name>ATP</name>
        <dbReference type="ChEBI" id="CHEBI:30616"/>
    </ligand>
</feature>
<dbReference type="InterPro" id="IPR000719">
    <property type="entry name" value="Prot_kinase_dom"/>
</dbReference>
<reference evidence="8 9" key="1">
    <citation type="submission" date="2024-10" db="EMBL/GenBank/DDBJ databases">
        <title>The Natural Products Discovery Center: Release of the First 8490 Sequenced Strains for Exploring Actinobacteria Biosynthetic Diversity.</title>
        <authorList>
            <person name="Kalkreuter E."/>
            <person name="Kautsar S.A."/>
            <person name="Yang D."/>
            <person name="Bader C.D."/>
            <person name="Teijaro C.N."/>
            <person name="Fluegel L."/>
            <person name="Davis C.M."/>
            <person name="Simpson J.R."/>
            <person name="Lauterbach L."/>
            <person name="Steele A.D."/>
            <person name="Gui C."/>
            <person name="Meng S."/>
            <person name="Li G."/>
            <person name="Viehrig K."/>
            <person name="Ye F."/>
            <person name="Su P."/>
            <person name="Kiefer A.F."/>
            <person name="Nichols A."/>
            <person name="Cepeda A.J."/>
            <person name="Yan W."/>
            <person name="Fan B."/>
            <person name="Jiang Y."/>
            <person name="Adhikari A."/>
            <person name="Zheng C.-J."/>
            <person name="Schuster L."/>
            <person name="Cowan T.M."/>
            <person name="Smanski M.J."/>
            <person name="Chevrette M.G."/>
            <person name="De Carvalho L.P.S."/>
            <person name="Shen B."/>
        </authorList>
    </citation>
    <scope>NUCLEOTIDE SEQUENCE [LARGE SCALE GENOMIC DNA]</scope>
    <source>
        <strain evidence="8 9">NPDC017990</strain>
    </source>
</reference>
<gene>
    <name evidence="8" type="ORF">ACH4F9_24910</name>
</gene>
<dbReference type="RefSeq" id="WP_397714740.1">
    <property type="nucleotide sequence ID" value="NZ_JBIRGN010000004.1"/>
</dbReference>
<evidence type="ECO:0000313" key="8">
    <source>
        <dbReference type="EMBL" id="MFH8548259.1"/>
    </source>
</evidence>
<dbReference type="Pfam" id="PF13360">
    <property type="entry name" value="PQQ_2"/>
    <property type="match status" value="1"/>
</dbReference>
<keyword evidence="1" id="KW-0808">Transferase</keyword>
<dbReference type="EMBL" id="JBIRGQ010000004">
    <property type="protein sequence ID" value="MFH8548259.1"/>
    <property type="molecule type" value="Genomic_DNA"/>
</dbReference>
<evidence type="ECO:0000256" key="2">
    <source>
        <dbReference type="ARBA" id="ARBA00022741"/>
    </source>
</evidence>
<dbReference type="SUPFAM" id="SSF50998">
    <property type="entry name" value="Quinoprotein alcohol dehydrogenase-like"/>
    <property type="match status" value="1"/>
</dbReference>
<dbReference type="Gene3D" id="3.30.200.20">
    <property type="entry name" value="Phosphorylase Kinase, domain 1"/>
    <property type="match status" value="1"/>
</dbReference>
<organism evidence="8 9">
    <name type="scientific">Streptomyces longisporoflavus</name>
    <dbReference type="NCBI Taxonomy" id="28044"/>
    <lineage>
        <taxon>Bacteria</taxon>
        <taxon>Bacillati</taxon>
        <taxon>Actinomycetota</taxon>
        <taxon>Actinomycetes</taxon>
        <taxon>Kitasatosporales</taxon>
        <taxon>Streptomycetaceae</taxon>
        <taxon>Streptomyces</taxon>
    </lineage>
</organism>
<dbReference type="InterPro" id="IPR011047">
    <property type="entry name" value="Quinoprotein_ADH-like_sf"/>
</dbReference>
<dbReference type="InterPro" id="IPR002372">
    <property type="entry name" value="PQQ_rpt_dom"/>
</dbReference>
<dbReference type="GO" id="GO:0016301">
    <property type="term" value="F:kinase activity"/>
    <property type="evidence" value="ECO:0007669"/>
    <property type="project" value="UniProtKB-KW"/>
</dbReference>
<evidence type="ECO:0000313" key="9">
    <source>
        <dbReference type="Proteomes" id="UP001610818"/>
    </source>
</evidence>
<dbReference type="SUPFAM" id="SSF56112">
    <property type="entry name" value="Protein kinase-like (PK-like)"/>
    <property type="match status" value="1"/>
</dbReference>
<dbReference type="PANTHER" id="PTHR43289">
    <property type="entry name" value="MITOGEN-ACTIVATED PROTEIN KINASE KINASE KINASE 20-RELATED"/>
    <property type="match status" value="1"/>
</dbReference>
<dbReference type="PROSITE" id="PS00108">
    <property type="entry name" value="PROTEIN_KINASE_ST"/>
    <property type="match status" value="1"/>
</dbReference>
<evidence type="ECO:0000256" key="6">
    <source>
        <dbReference type="SAM" id="MobiDB-lite"/>
    </source>
</evidence>
<dbReference type="PANTHER" id="PTHR43289:SF34">
    <property type="entry name" value="SERINE_THREONINE-PROTEIN KINASE YBDM-RELATED"/>
    <property type="match status" value="1"/>
</dbReference>
<comment type="caution">
    <text evidence="8">The sequence shown here is derived from an EMBL/GenBank/DDBJ whole genome shotgun (WGS) entry which is preliminary data.</text>
</comment>
<name>A0ABW7QVQ3_9ACTN</name>
<evidence type="ECO:0000256" key="5">
    <source>
        <dbReference type="PROSITE-ProRule" id="PRU10141"/>
    </source>
</evidence>
<keyword evidence="3 8" id="KW-0418">Kinase</keyword>
<dbReference type="Pfam" id="PF00069">
    <property type="entry name" value="Pkinase"/>
    <property type="match status" value="1"/>
</dbReference>
<feature type="region of interest" description="Disordered" evidence="6">
    <location>
        <begin position="366"/>
        <end position="401"/>
    </location>
</feature>